<organism evidence="3 4">
    <name type="scientific">Galdieria sulphuraria</name>
    <name type="common">Red alga</name>
    <dbReference type="NCBI Taxonomy" id="130081"/>
    <lineage>
        <taxon>Eukaryota</taxon>
        <taxon>Rhodophyta</taxon>
        <taxon>Bangiophyceae</taxon>
        <taxon>Galdieriales</taxon>
        <taxon>Galdieriaceae</taxon>
        <taxon>Galdieria</taxon>
    </lineage>
</organism>
<sequence>MDREQQQLLLKRLSDLKTPQKTVKRILDALESKDRIIDSLTTRAQVADELQSQCDSLKATVEAKIRENELLAWQLQQKQEQLAHLERLVEFLEQQTSCRTKQLSVQQRQQNAIQQHMEAKQKQQNEDWISCVAELKYELAAAKAECISVELRNSELEEQIHLLSEDKAHVMQYYEERLKQMNEDLKQEQNRSKSQLVEFQKRLEELENCKSLENTIGSLSKDVDKSTIRQSPRRNMPQSSNHSLAICNSSREKNLQLESTCSSLQPVESSEDTETVLREIEHSKTKRKSKKALKCGQISSPLSAEVSSYLVEETEQHRVEMMDAHLDGFKENQGNVHNISQTVEDAPVLPTKKYKEDHKKRRVNRKVKGTHPKSYEAAESDSDKVQTKRKKKMASEKDKKSAASTKDASFGLYSVRNDISSGDSWQGPSYPNSALSSLQIPQLAFSMTKDGKVVFDAFKP</sequence>
<gene>
    <name evidence="3" type="ORF">Gasu_05940</name>
</gene>
<name>M2W8H4_GALSU</name>
<keyword evidence="4" id="KW-1185">Reference proteome</keyword>
<protein>
    <submittedName>
        <fullName evidence="3">Uncharacterized protein</fullName>
    </submittedName>
</protein>
<evidence type="ECO:0000313" key="3">
    <source>
        <dbReference type="EMBL" id="EME32181.1"/>
    </source>
</evidence>
<feature type="region of interest" description="Disordered" evidence="2">
    <location>
        <begin position="223"/>
        <end position="242"/>
    </location>
</feature>
<dbReference type="Proteomes" id="UP000030680">
    <property type="component" value="Unassembled WGS sequence"/>
</dbReference>
<dbReference type="Gramene" id="EME32181">
    <property type="protein sequence ID" value="EME32181"/>
    <property type="gene ID" value="Gasu_05940"/>
</dbReference>
<feature type="region of interest" description="Disordered" evidence="2">
    <location>
        <begin position="351"/>
        <end position="407"/>
    </location>
</feature>
<proteinExistence type="predicted"/>
<accession>M2W8H4</accession>
<dbReference type="AlphaFoldDB" id="M2W8H4"/>
<dbReference type="KEGG" id="gsl:Gasu_05940"/>
<dbReference type="EMBL" id="KB454487">
    <property type="protein sequence ID" value="EME32181.1"/>
    <property type="molecule type" value="Genomic_DNA"/>
</dbReference>
<evidence type="ECO:0000256" key="2">
    <source>
        <dbReference type="SAM" id="MobiDB-lite"/>
    </source>
</evidence>
<evidence type="ECO:0000313" key="4">
    <source>
        <dbReference type="Proteomes" id="UP000030680"/>
    </source>
</evidence>
<feature type="coiled-coil region" evidence="1">
    <location>
        <begin position="47"/>
        <end position="209"/>
    </location>
</feature>
<dbReference type="GeneID" id="17090777"/>
<reference evidence="4" key="1">
    <citation type="journal article" date="2013" name="Science">
        <title>Gene transfer from bacteria and archaea facilitated evolution of an extremophilic eukaryote.</title>
        <authorList>
            <person name="Schonknecht G."/>
            <person name="Chen W.H."/>
            <person name="Ternes C.M."/>
            <person name="Barbier G.G."/>
            <person name="Shrestha R.P."/>
            <person name="Stanke M."/>
            <person name="Brautigam A."/>
            <person name="Baker B.J."/>
            <person name="Banfield J.F."/>
            <person name="Garavito R.M."/>
            <person name="Carr K."/>
            <person name="Wilkerson C."/>
            <person name="Rensing S.A."/>
            <person name="Gagneul D."/>
            <person name="Dickenson N.E."/>
            <person name="Oesterhelt C."/>
            <person name="Lercher M.J."/>
            <person name="Weber A.P."/>
        </authorList>
    </citation>
    <scope>NUCLEOTIDE SEQUENCE [LARGE SCALE GENOMIC DNA]</scope>
    <source>
        <strain evidence="4">074W</strain>
    </source>
</reference>
<feature type="compositionally biased region" description="Basic residues" evidence="2">
    <location>
        <begin position="358"/>
        <end position="371"/>
    </location>
</feature>
<dbReference type="OrthoDB" id="10439620at2759"/>
<evidence type="ECO:0000256" key="1">
    <source>
        <dbReference type="SAM" id="Coils"/>
    </source>
</evidence>
<keyword evidence="1" id="KW-0175">Coiled coil</keyword>
<feature type="compositionally biased region" description="Basic and acidic residues" evidence="2">
    <location>
        <begin position="373"/>
        <end position="386"/>
    </location>
</feature>
<dbReference type="RefSeq" id="XP_005708701.1">
    <property type="nucleotide sequence ID" value="XM_005708644.1"/>
</dbReference>